<dbReference type="SUPFAM" id="SSF64518">
    <property type="entry name" value="Phase 1 flagellin"/>
    <property type="match status" value="1"/>
</dbReference>
<evidence type="ECO:0000259" key="6">
    <source>
        <dbReference type="Pfam" id="PF00669"/>
    </source>
</evidence>
<proteinExistence type="inferred from homology"/>
<dbReference type="InterPro" id="IPR001492">
    <property type="entry name" value="Flagellin"/>
</dbReference>
<evidence type="ECO:0000256" key="3">
    <source>
        <dbReference type="ARBA" id="ARBA00005709"/>
    </source>
</evidence>
<name>A0AA86M945_9ENTR</name>
<dbReference type="RefSeq" id="WP_088219977.1">
    <property type="nucleotide sequence ID" value="NZ_AP024590.1"/>
</dbReference>
<gene>
    <name evidence="7" type="primary">lfgL</name>
    <name evidence="7" type="ORF">ENKO_30370</name>
</gene>
<dbReference type="InterPro" id="IPR001029">
    <property type="entry name" value="Flagellin_N"/>
</dbReference>
<evidence type="ECO:0000313" key="7">
    <source>
        <dbReference type="EMBL" id="BCU56443.1"/>
    </source>
</evidence>
<dbReference type="GO" id="GO:0071973">
    <property type="term" value="P:bacterial-type flagellum-dependent cell motility"/>
    <property type="evidence" value="ECO:0007669"/>
    <property type="project" value="InterPro"/>
</dbReference>
<evidence type="ECO:0000256" key="5">
    <source>
        <dbReference type="ARBA" id="ARBA00023143"/>
    </source>
</evidence>
<sequence length="307" mass="32961">MRVSTQQSYSTMTTRFTNLSAQLEHVVTQMATGQRIILPSDDPIAAARITQLDRQQAAIEQYQSNINSVSSGMSQQESVLDGVNNSLLAIRDDLLEAANGTNTAESLAGYGQEIQSLTESMVAALNYQDEDGHYIFGGTVNDTPPISYDDTDGDGEGDEYVYHGNMNHRTATVSNGVVMDTNVSVGEIFGQGLDLFNTLDDLARAMQDPTVDPVAMQDEISHAINVIDESADSLNTAIASLGERQNTMSMLSDAQTGIANSNADLIGQLGDLDYGPASITFAGLEMAMEATMKTYSKVSELNLFSVI</sequence>
<comment type="similarity">
    <text evidence="3">Belongs to the bacterial flagellin family.</text>
</comment>
<accession>A0AA86M945</accession>
<keyword evidence="7" id="KW-0282">Flagellum</keyword>
<reference evidence="7" key="1">
    <citation type="submission" date="2021-04" db="EMBL/GenBank/DDBJ databases">
        <title>Difference and commonality of drug resistance evolution in various bacteria. and drug sensitivity profiles.</title>
        <authorList>
            <person name="Maeda T."/>
            <person name="Shibai A."/>
            <person name="Kawada K."/>
            <person name="Kotani H."/>
            <person name="Tarusawa Y."/>
            <person name="Tanabe K."/>
            <person name="Furusawa C."/>
        </authorList>
    </citation>
    <scope>NUCLEOTIDE SEQUENCE</scope>
    <source>
        <strain evidence="7">JCM 8580</strain>
    </source>
</reference>
<dbReference type="NCBIfam" id="TIGR02550">
    <property type="entry name" value="flagell_flgL"/>
    <property type="match status" value="1"/>
</dbReference>
<dbReference type="Pfam" id="PF00669">
    <property type="entry name" value="Flagellin_N"/>
    <property type="match status" value="1"/>
</dbReference>
<comment type="subcellular location">
    <subcellularLocation>
        <location evidence="1">Bacterial flagellum</location>
    </subcellularLocation>
    <subcellularLocation>
        <location evidence="2">Secreted</location>
    </subcellularLocation>
</comment>
<keyword evidence="7" id="KW-0969">Cilium</keyword>
<keyword evidence="4" id="KW-0964">Secreted</keyword>
<dbReference type="GO" id="GO:0009424">
    <property type="term" value="C:bacterial-type flagellum hook"/>
    <property type="evidence" value="ECO:0007669"/>
    <property type="project" value="InterPro"/>
</dbReference>
<dbReference type="Proteomes" id="UP000682928">
    <property type="component" value="Chromosome"/>
</dbReference>
<dbReference type="PANTHER" id="PTHR42792">
    <property type="entry name" value="FLAGELLIN"/>
    <property type="match status" value="1"/>
</dbReference>
<dbReference type="GO" id="GO:0005198">
    <property type="term" value="F:structural molecule activity"/>
    <property type="evidence" value="ECO:0007669"/>
    <property type="project" value="InterPro"/>
</dbReference>
<keyword evidence="5" id="KW-0975">Bacterial flagellum</keyword>
<keyword evidence="7" id="KW-0966">Cell projection</keyword>
<dbReference type="PANTHER" id="PTHR42792:SF1">
    <property type="entry name" value="FLAGELLAR HOOK-ASSOCIATED PROTEIN 3"/>
    <property type="match status" value="1"/>
</dbReference>
<protein>
    <submittedName>
        <fullName evidence="7">Flagellar hook-associated protein 3</fullName>
    </submittedName>
</protein>
<dbReference type="InterPro" id="IPR013384">
    <property type="entry name" value="Flagell_FlgL"/>
</dbReference>
<evidence type="ECO:0000256" key="1">
    <source>
        <dbReference type="ARBA" id="ARBA00004365"/>
    </source>
</evidence>
<evidence type="ECO:0000313" key="8">
    <source>
        <dbReference type="Proteomes" id="UP000682928"/>
    </source>
</evidence>
<evidence type="ECO:0000256" key="2">
    <source>
        <dbReference type="ARBA" id="ARBA00004613"/>
    </source>
</evidence>
<feature type="domain" description="Flagellin N-terminal" evidence="6">
    <location>
        <begin position="3"/>
        <end position="139"/>
    </location>
</feature>
<evidence type="ECO:0000256" key="4">
    <source>
        <dbReference type="ARBA" id="ARBA00022525"/>
    </source>
</evidence>
<dbReference type="Gene3D" id="1.20.1330.10">
    <property type="entry name" value="f41 fragment of flagellin, N-terminal domain"/>
    <property type="match status" value="1"/>
</dbReference>
<dbReference type="AlphaFoldDB" id="A0AA86M945"/>
<dbReference type="GO" id="GO:0005576">
    <property type="term" value="C:extracellular region"/>
    <property type="evidence" value="ECO:0007669"/>
    <property type="project" value="UniProtKB-SubCell"/>
</dbReference>
<organism evidence="7 8">
    <name type="scientific">Enterobacter kobei</name>
    <dbReference type="NCBI Taxonomy" id="208224"/>
    <lineage>
        <taxon>Bacteria</taxon>
        <taxon>Pseudomonadati</taxon>
        <taxon>Pseudomonadota</taxon>
        <taxon>Gammaproteobacteria</taxon>
        <taxon>Enterobacterales</taxon>
        <taxon>Enterobacteriaceae</taxon>
        <taxon>Enterobacter</taxon>
        <taxon>Enterobacter cloacae complex</taxon>
    </lineage>
</organism>
<dbReference type="EMBL" id="AP024590">
    <property type="protein sequence ID" value="BCU56443.1"/>
    <property type="molecule type" value="Genomic_DNA"/>
</dbReference>